<proteinExistence type="predicted"/>
<keyword evidence="5" id="KW-1185">Reference proteome</keyword>
<dbReference type="RefSeq" id="WP_027356684.1">
    <property type="nucleotide sequence ID" value="NZ_FQUW01000046.1"/>
</dbReference>
<dbReference type="GO" id="GO:0030435">
    <property type="term" value="P:sporulation resulting in formation of a cellular spore"/>
    <property type="evidence" value="ECO:0007669"/>
    <property type="project" value="UniProtKB-KW"/>
</dbReference>
<sequence length="85" mass="9056">MALGQKRNKLILPQAAAAMEQFKWETAAELGIQVPQSGYMGDLPSRVNGAIGGNMVRKMIAAYEQSLASGTQPPTPQVTNARTTP</sequence>
<dbReference type="InterPro" id="IPR001448">
    <property type="entry name" value="SASP_alpha/beta-type"/>
</dbReference>
<comment type="function">
    <text evidence="1">SASP are bound to spore DNA. They are double-stranded DNA-binding proteins that cause DNA to change to an a-like conformation. They protect the DNA backbone from chemical and enzymatic cleavage and are thus involved in dormant spore's high resistance to UV light.</text>
</comment>
<dbReference type="Proteomes" id="UP000184196">
    <property type="component" value="Unassembled WGS sequence"/>
</dbReference>
<evidence type="ECO:0000313" key="5">
    <source>
        <dbReference type="Proteomes" id="UP000184196"/>
    </source>
</evidence>
<feature type="region of interest" description="Disordered" evidence="3">
    <location>
        <begin position="66"/>
        <end position="85"/>
    </location>
</feature>
<evidence type="ECO:0000313" key="4">
    <source>
        <dbReference type="EMBL" id="SHF63298.1"/>
    </source>
</evidence>
<dbReference type="PANTHER" id="PTHR36107">
    <property type="entry name" value="SMALL, ACID-SOLUBLE SPORE PROTEIN A"/>
    <property type="match status" value="1"/>
</dbReference>
<organism evidence="4 5">
    <name type="scientific">Desulfofundulus australicus DSM 11792</name>
    <dbReference type="NCBI Taxonomy" id="1121425"/>
    <lineage>
        <taxon>Bacteria</taxon>
        <taxon>Bacillati</taxon>
        <taxon>Bacillota</taxon>
        <taxon>Clostridia</taxon>
        <taxon>Eubacteriales</taxon>
        <taxon>Peptococcaceae</taxon>
        <taxon>Desulfofundulus</taxon>
    </lineage>
</organism>
<reference evidence="5" key="1">
    <citation type="submission" date="2016-11" db="EMBL/GenBank/DDBJ databases">
        <authorList>
            <person name="Varghese N."/>
            <person name="Submissions S."/>
        </authorList>
    </citation>
    <scope>NUCLEOTIDE SEQUENCE [LARGE SCALE GENOMIC DNA]</scope>
    <source>
        <strain evidence="5">DSM 11792</strain>
    </source>
</reference>
<dbReference type="PANTHER" id="PTHR36107:SF1">
    <property type="entry name" value="SMALL, ACID-SOLUBLE SPORE PROTEIN A"/>
    <property type="match status" value="1"/>
</dbReference>
<dbReference type="Pfam" id="PF00269">
    <property type="entry name" value="SASP"/>
    <property type="match status" value="1"/>
</dbReference>
<dbReference type="EMBL" id="FQUW01000046">
    <property type="protein sequence ID" value="SHF63298.1"/>
    <property type="molecule type" value="Genomic_DNA"/>
</dbReference>
<gene>
    <name evidence="4" type="ORF">SAMN02745218_02747</name>
</gene>
<dbReference type="InterPro" id="IPR050847">
    <property type="entry name" value="SASP_DNA-binding"/>
</dbReference>
<evidence type="ECO:0000256" key="1">
    <source>
        <dbReference type="ARBA" id="ARBA00003863"/>
    </source>
</evidence>
<dbReference type="OrthoDB" id="1683773at2"/>
<dbReference type="AlphaFoldDB" id="A0A1M5D8F5"/>
<dbReference type="GO" id="GO:0006265">
    <property type="term" value="P:DNA topological change"/>
    <property type="evidence" value="ECO:0007669"/>
    <property type="project" value="InterPro"/>
</dbReference>
<evidence type="ECO:0000256" key="3">
    <source>
        <dbReference type="SAM" id="MobiDB-lite"/>
    </source>
</evidence>
<keyword evidence="2" id="KW-0749">Sporulation</keyword>
<dbReference type="Gene3D" id="6.10.10.80">
    <property type="entry name" value="Small, acid-soluble spore protein, alpha/beta type-like"/>
    <property type="match status" value="1"/>
</dbReference>
<dbReference type="InterPro" id="IPR038300">
    <property type="entry name" value="SASP_sf_alpha/beta"/>
</dbReference>
<accession>A0A1M5D8F5</accession>
<protein>
    <submittedName>
        <fullName evidence="4">Small, acid-soluble spore protein, alpha/beta type</fullName>
    </submittedName>
</protein>
<evidence type="ECO:0000256" key="2">
    <source>
        <dbReference type="ARBA" id="ARBA00022969"/>
    </source>
</evidence>
<name>A0A1M5D8F5_9FIRM</name>
<dbReference type="GO" id="GO:0003690">
    <property type="term" value="F:double-stranded DNA binding"/>
    <property type="evidence" value="ECO:0007669"/>
    <property type="project" value="InterPro"/>
</dbReference>